<dbReference type="InterPro" id="IPR001763">
    <property type="entry name" value="Rhodanese-like_dom"/>
</dbReference>
<dbReference type="Pfam" id="PF07992">
    <property type="entry name" value="Pyr_redox_2"/>
    <property type="match status" value="1"/>
</dbReference>
<name>A0ABU5N6U7_9MICO</name>
<dbReference type="SUPFAM" id="SSF55424">
    <property type="entry name" value="FAD/NAD-linked reductases, dimerisation (C-terminal) domain"/>
    <property type="match status" value="1"/>
</dbReference>
<dbReference type="PANTHER" id="PTHR43429:SF1">
    <property type="entry name" value="NAD(P)H SULFUR OXIDOREDUCTASE (COA-DEPENDENT)"/>
    <property type="match status" value="1"/>
</dbReference>
<keyword evidence="3" id="KW-0285">Flavoprotein</keyword>
<sequence>MRIIVVGGVAAGMSAAARARRLDESAEIIVLERGSEVSFANCGLPYHLSGEIAEADDLLLHTPDSLRAALDLDVRLHHDVTGIDPETKTITAAAPDGMVEMTYDALVLTPGAAALRPPLPGLDSARVRTLRTVGDAVALREQVTSGARRAVVLGAGFIGVEAAEALREAGLSVDVVELAPHALPPLERELASLVHDELTALGVTMHAGVAAESIDSGSEVDHVHLADGTVIAADLVVLSVGVHPDTAFAAEAGVETLRGAMIVDDRGRTSLPDVWAAGDATVSVDAVTGAARPVALAGPANRAGRLIADDILGGDITARRVPPALGTAIVRVGALTVAMTGANRRSLDDAGIVYETVHLHPNQHAGYFPGAAPVHLLAHIDPTDGRILGAQAAGVEGVDKRIDVIATAMRGGLHAPDLIDLDLSYSPPYGSAKDAVNMLGMVAENLVNGRLRLWHAADATDGADALVLDVRSPAEFATGHLPGALNIPHTELRERIDEVREAAAGRPVRVLCAAGVRSNIAHRVLVAHGFDSTSLSGGTRTLRQWFGADVDRVLVTEGVLA</sequence>
<evidence type="ECO:0000256" key="1">
    <source>
        <dbReference type="ARBA" id="ARBA00001974"/>
    </source>
</evidence>
<evidence type="ECO:0000256" key="2">
    <source>
        <dbReference type="ARBA" id="ARBA00009130"/>
    </source>
</evidence>
<dbReference type="Pfam" id="PF02852">
    <property type="entry name" value="Pyr_redox_dim"/>
    <property type="match status" value="1"/>
</dbReference>
<protein>
    <submittedName>
        <fullName evidence="8">FAD-dependent oxidoreductase</fullName>
    </submittedName>
</protein>
<dbReference type="InterPro" id="IPR004099">
    <property type="entry name" value="Pyr_nucl-diS_OxRdtase_dimer"/>
</dbReference>
<dbReference type="PRINTS" id="PR00411">
    <property type="entry name" value="PNDRDTASEI"/>
</dbReference>
<dbReference type="InterPro" id="IPR050260">
    <property type="entry name" value="FAD-bd_OxRdtase"/>
</dbReference>
<dbReference type="SMART" id="SM00450">
    <property type="entry name" value="RHOD"/>
    <property type="match status" value="1"/>
</dbReference>
<dbReference type="Gene3D" id="3.40.250.10">
    <property type="entry name" value="Rhodanese-like domain"/>
    <property type="match status" value="1"/>
</dbReference>
<evidence type="ECO:0000256" key="3">
    <source>
        <dbReference type="ARBA" id="ARBA00022630"/>
    </source>
</evidence>
<dbReference type="InterPro" id="IPR001307">
    <property type="entry name" value="Thiosulphate_STrfase_CS"/>
</dbReference>
<evidence type="ECO:0000256" key="4">
    <source>
        <dbReference type="ARBA" id="ARBA00022827"/>
    </source>
</evidence>
<gene>
    <name evidence="8" type="ORF">R2Q92_08100</name>
</gene>
<feature type="domain" description="Rhodanese" evidence="7">
    <location>
        <begin position="461"/>
        <end position="551"/>
    </location>
</feature>
<evidence type="ECO:0000313" key="8">
    <source>
        <dbReference type="EMBL" id="MDZ8161803.1"/>
    </source>
</evidence>
<dbReference type="InterPro" id="IPR036873">
    <property type="entry name" value="Rhodanese-like_dom_sf"/>
</dbReference>
<dbReference type="InterPro" id="IPR036188">
    <property type="entry name" value="FAD/NAD-bd_sf"/>
</dbReference>
<keyword evidence="9" id="KW-1185">Reference proteome</keyword>
<comment type="caution">
    <text evidence="8">The sequence shown here is derived from an EMBL/GenBank/DDBJ whole genome shotgun (WGS) entry which is preliminary data.</text>
</comment>
<evidence type="ECO:0000256" key="5">
    <source>
        <dbReference type="ARBA" id="ARBA00023002"/>
    </source>
</evidence>
<dbReference type="PRINTS" id="PR00368">
    <property type="entry name" value="FADPNR"/>
</dbReference>
<dbReference type="Pfam" id="PF00581">
    <property type="entry name" value="Rhodanese"/>
    <property type="match status" value="1"/>
</dbReference>
<reference evidence="8 9" key="1">
    <citation type="submission" date="2023-10" db="EMBL/GenBank/DDBJ databases">
        <title>Microbacterium xanthum sp. nov., isolated from seaweed.</title>
        <authorList>
            <person name="Lee S.D."/>
        </authorList>
    </citation>
    <scope>NUCLEOTIDE SEQUENCE [LARGE SCALE GENOMIC DNA]</scope>
    <source>
        <strain evidence="8 9">KCTC 19124</strain>
    </source>
</reference>
<dbReference type="EMBL" id="JAWJYN010000002">
    <property type="protein sequence ID" value="MDZ8161803.1"/>
    <property type="molecule type" value="Genomic_DNA"/>
</dbReference>
<organism evidence="8 9">
    <name type="scientific">Microbacterium aquimaris</name>
    <dbReference type="NCBI Taxonomy" id="459816"/>
    <lineage>
        <taxon>Bacteria</taxon>
        <taxon>Bacillati</taxon>
        <taxon>Actinomycetota</taxon>
        <taxon>Actinomycetes</taxon>
        <taxon>Micrococcales</taxon>
        <taxon>Microbacteriaceae</taxon>
        <taxon>Microbacterium</taxon>
    </lineage>
</organism>
<comment type="cofactor">
    <cofactor evidence="1">
        <name>FAD</name>
        <dbReference type="ChEBI" id="CHEBI:57692"/>
    </cofactor>
</comment>
<keyword evidence="5" id="KW-0560">Oxidoreductase</keyword>
<dbReference type="RefSeq" id="WP_194424328.1">
    <property type="nucleotide sequence ID" value="NZ_BAAAPT010000002.1"/>
</dbReference>
<evidence type="ECO:0000256" key="6">
    <source>
        <dbReference type="ARBA" id="ARBA00023284"/>
    </source>
</evidence>
<dbReference type="PANTHER" id="PTHR43429">
    <property type="entry name" value="PYRIDINE NUCLEOTIDE-DISULFIDE OXIDOREDUCTASE DOMAIN-CONTAINING"/>
    <property type="match status" value="1"/>
</dbReference>
<accession>A0ABU5N6U7</accession>
<keyword evidence="4" id="KW-0274">FAD</keyword>
<dbReference type="Proteomes" id="UP001291912">
    <property type="component" value="Unassembled WGS sequence"/>
</dbReference>
<comment type="similarity">
    <text evidence="2">Belongs to the class-III pyridine nucleotide-disulfide oxidoreductase family.</text>
</comment>
<dbReference type="Gene3D" id="3.50.50.60">
    <property type="entry name" value="FAD/NAD(P)-binding domain"/>
    <property type="match status" value="2"/>
</dbReference>
<dbReference type="InterPro" id="IPR023753">
    <property type="entry name" value="FAD/NAD-binding_dom"/>
</dbReference>
<evidence type="ECO:0000313" key="9">
    <source>
        <dbReference type="Proteomes" id="UP001291912"/>
    </source>
</evidence>
<dbReference type="PROSITE" id="PS50206">
    <property type="entry name" value="RHODANESE_3"/>
    <property type="match status" value="1"/>
</dbReference>
<dbReference type="SUPFAM" id="SSF51905">
    <property type="entry name" value="FAD/NAD(P)-binding domain"/>
    <property type="match status" value="2"/>
</dbReference>
<keyword evidence="6" id="KW-0676">Redox-active center</keyword>
<proteinExistence type="inferred from homology"/>
<dbReference type="PROSITE" id="PS00380">
    <property type="entry name" value="RHODANESE_1"/>
    <property type="match status" value="1"/>
</dbReference>
<evidence type="ECO:0000259" key="7">
    <source>
        <dbReference type="PROSITE" id="PS50206"/>
    </source>
</evidence>
<dbReference type="SUPFAM" id="SSF52821">
    <property type="entry name" value="Rhodanese/Cell cycle control phosphatase"/>
    <property type="match status" value="1"/>
</dbReference>
<dbReference type="InterPro" id="IPR016156">
    <property type="entry name" value="FAD/NAD-linked_Rdtase_dimer_sf"/>
</dbReference>